<dbReference type="EMBL" id="MSDS01000009">
    <property type="protein sequence ID" value="OPE60337.1"/>
    <property type="molecule type" value="Genomic_DNA"/>
</dbReference>
<keyword evidence="1" id="KW-1133">Transmembrane helix</keyword>
<feature type="transmembrane region" description="Helical" evidence="1">
    <location>
        <begin position="20"/>
        <end position="47"/>
    </location>
</feature>
<evidence type="ECO:0000256" key="1">
    <source>
        <dbReference type="SAM" id="Phobius"/>
    </source>
</evidence>
<reference evidence="2 3" key="1">
    <citation type="journal article" date="2017" name="Mol. Ecol.">
        <title>Adaptation of the pathogen, Pseudomonas syringae, during experimental evolution on a native vs. alternative host plant.</title>
        <authorList>
            <person name="Meaden S."/>
            <person name="Koskella B."/>
        </authorList>
    </citation>
    <scope>NUCLEOTIDE SEQUENCE [LARGE SCALE GENOMIC DNA]</scope>
    <source>
        <strain evidence="2 3">PT23</strain>
    </source>
</reference>
<comment type="caution">
    <text evidence="2">The sequence shown here is derived from an EMBL/GenBank/DDBJ whole genome shotgun (WGS) entry which is preliminary data.</text>
</comment>
<sequence>MDRQSEQQESITMFAHEGLGLIFIFIVFLLGAIAMFIHPFHALGSWFRKKKQERKSGQ</sequence>
<protein>
    <submittedName>
        <fullName evidence="2">Uncharacterized protein</fullName>
    </submittedName>
</protein>
<gene>
    <name evidence="2" type="ORF">BTW15_09530</name>
</gene>
<keyword evidence="1" id="KW-0472">Membrane</keyword>
<dbReference type="AlphaFoldDB" id="A0AB36KV02"/>
<accession>A0AB36KV02</accession>
<evidence type="ECO:0000313" key="2">
    <source>
        <dbReference type="EMBL" id="OPE60337.1"/>
    </source>
</evidence>
<organism evidence="2 3">
    <name type="scientific">Pseudomonas syringae pv. tomato</name>
    <dbReference type="NCBI Taxonomy" id="323"/>
    <lineage>
        <taxon>Bacteria</taxon>
        <taxon>Pseudomonadati</taxon>
        <taxon>Pseudomonadota</taxon>
        <taxon>Gammaproteobacteria</taxon>
        <taxon>Pseudomonadales</taxon>
        <taxon>Pseudomonadaceae</taxon>
        <taxon>Pseudomonas</taxon>
    </lineage>
</organism>
<dbReference type="Proteomes" id="UP000189855">
    <property type="component" value="Unassembled WGS sequence"/>
</dbReference>
<keyword evidence="1" id="KW-0812">Transmembrane</keyword>
<proteinExistence type="predicted"/>
<name>A0AB36KV02_PSEUB</name>
<evidence type="ECO:0000313" key="3">
    <source>
        <dbReference type="Proteomes" id="UP000189855"/>
    </source>
</evidence>